<dbReference type="Proteomes" id="UP000245670">
    <property type="component" value="Unassembled WGS sequence"/>
</dbReference>
<feature type="domain" description="Putative auto-transporter adhesin head GIN" evidence="2">
    <location>
        <begin position="45"/>
        <end position="228"/>
    </location>
</feature>
<dbReference type="OrthoDB" id="5585143at2"/>
<dbReference type="PANTHER" id="PTHR39200">
    <property type="entry name" value="HYPOTHETICAL EXPORTED PROTEIN"/>
    <property type="match status" value="1"/>
</dbReference>
<organism evidence="3 4">
    <name type="scientific">Polaribacter aquimarinus</name>
    <dbReference type="NCBI Taxonomy" id="2100726"/>
    <lineage>
        <taxon>Bacteria</taxon>
        <taxon>Pseudomonadati</taxon>
        <taxon>Bacteroidota</taxon>
        <taxon>Flavobacteriia</taxon>
        <taxon>Flavobacteriales</taxon>
        <taxon>Flavobacteriaceae</taxon>
    </lineage>
</organism>
<dbReference type="Pfam" id="PF10988">
    <property type="entry name" value="DUF2807"/>
    <property type="match status" value="1"/>
</dbReference>
<feature type="chain" id="PRO_5015780499" evidence="1">
    <location>
        <begin position="21"/>
        <end position="245"/>
    </location>
</feature>
<evidence type="ECO:0000313" key="4">
    <source>
        <dbReference type="Proteomes" id="UP000245670"/>
    </source>
</evidence>
<dbReference type="EMBL" id="QFFG01000003">
    <property type="protein sequence ID" value="PWG05442.1"/>
    <property type="molecule type" value="Genomic_DNA"/>
</dbReference>
<dbReference type="RefSeq" id="WP_109404984.1">
    <property type="nucleotide sequence ID" value="NZ_QFFG01000003.1"/>
</dbReference>
<name>A0A2U2JAT5_9FLAO</name>
<dbReference type="PANTHER" id="PTHR39200:SF1">
    <property type="entry name" value="AUTO-TRANSPORTER ADHESIN HEAD GIN DOMAIN-CONTAINING PROTEIN-RELATED"/>
    <property type="match status" value="1"/>
</dbReference>
<evidence type="ECO:0000256" key="1">
    <source>
        <dbReference type="SAM" id="SignalP"/>
    </source>
</evidence>
<protein>
    <submittedName>
        <fullName evidence="3">DUF2807 domain-containing protein</fullName>
    </submittedName>
</protein>
<dbReference type="InterPro" id="IPR021255">
    <property type="entry name" value="DUF2807"/>
</dbReference>
<keyword evidence="1" id="KW-0732">Signal</keyword>
<evidence type="ECO:0000313" key="3">
    <source>
        <dbReference type="EMBL" id="PWG05442.1"/>
    </source>
</evidence>
<keyword evidence="4" id="KW-1185">Reference proteome</keyword>
<proteinExistence type="predicted"/>
<accession>A0A2U2JAT5</accession>
<feature type="signal peptide" evidence="1">
    <location>
        <begin position="1"/>
        <end position="20"/>
    </location>
</feature>
<comment type="caution">
    <text evidence="3">The sequence shown here is derived from an EMBL/GenBank/DDBJ whole genome shotgun (WGS) entry which is preliminary data.</text>
</comment>
<sequence length="245" mass="26029">MNKKILLTSLIISLTFAVNAQDWWGNSKKIKGNGNVVTVSRSTSDYNEISVGGSFDVILVKGKEGKLKIEGEENIIPYIETEVSSGGTLKIKYKKNTNIRTTRRLTVTVPFKDIEGVSLGGSGKITSNTLIKTDRFSTNLGGSGDITLKVDADNVKASIGGSGNINLEGRSNEFTCSIAGSGSIRAYELKTDEINVKVAGSGSVKTTVKSKIKAKLVGSGSVYYKGNPTHIDSKSVGSGDIIDRN</sequence>
<dbReference type="Gene3D" id="2.160.20.120">
    <property type="match status" value="1"/>
</dbReference>
<evidence type="ECO:0000259" key="2">
    <source>
        <dbReference type="Pfam" id="PF10988"/>
    </source>
</evidence>
<gene>
    <name evidence="3" type="ORF">DIS07_09445</name>
</gene>
<dbReference type="AlphaFoldDB" id="A0A2U2JAT5"/>
<reference evidence="3 4" key="1">
    <citation type="submission" date="2018-05" db="EMBL/GenBank/DDBJ databases">
        <title>Polaribacter aquimarinus sp. nov., isolated from sediment in a sediment of sea.</title>
        <authorList>
            <person name="Lu D."/>
        </authorList>
    </citation>
    <scope>NUCLEOTIDE SEQUENCE [LARGE SCALE GENOMIC DNA]</scope>
    <source>
        <strain evidence="3 4">ZY113</strain>
    </source>
</reference>